<evidence type="ECO:0000313" key="3">
    <source>
        <dbReference type="Proteomes" id="UP001320876"/>
    </source>
</evidence>
<evidence type="ECO:0000313" key="2">
    <source>
        <dbReference type="EMBL" id="MCW1921864.1"/>
    </source>
</evidence>
<dbReference type="EMBL" id="JAPDDT010000002">
    <property type="protein sequence ID" value="MCW1921864.1"/>
    <property type="molecule type" value="Genomic_DNA"/>
</dbReference>
<accession>A0ABT3GFP8</accession>
<feature type="chain" id="PRO_5046078791" evidence="1">
    <location>
        <begin position="22"/>
        <end position="192"/>
    </location>
</feature>
<sequence length="192" mass="20589">MTSLRTSRLSKTLALVPPAVALVAQHASGAFDAFIKIGDIVGESTDEKHAGWIELNSVEWNVSRSITAPTSGGSQREVSAPKVSELTLTKLLDRASPAIFLNVVGGTTAIPTVTVELQESGWEQAGVFYRLTLSNVLISSQKHVTADGEDRPKETVSLNFTRIKIEYFYEDAKGGLIPATPVQFDLSKGTAS</sequence>
<keyword evidence="3" id="KW-1185">Reference proteome</keyword>
<organism evidence="2 3">
    <name type="scientific">Luteolibacter arcticus</name>
    <dbReference type="NCBI Taxonomy" id="1581411"/>
    <lineage>
        <taxon>Bacteria</taxon>
        <taxon>Pseudomonadati</taxon>
        <taxon>Verrucomicrobiota</taxon>
        <taxon>Verrucomicrobiia</taxon>
        <taxon>Verrucomicrobiales</taxon>
        <taxon>Verrucomicrobiaceae</taxon>
        <taxon>Luteolibacter</taxon>
    </lineage>
</organism>
<dbReference type="PANTHER" id="PTHR36152:SF1">
    <property type="entry name" value="UBIQUITIN-LIKE DOMAIN-CONTAINING PROTEIN"/>
    <property type="match status" value="1"/>
</dbReference>
<dbReference type="InterPro" id="IPR008514">
    <property type="entry name" value="T6SS_Hcp"/>
</dbReference>
<name>A0ABT3GFP8_9BACT</name>
<dbReference type="InterPro" id="IPR036624">
    <property type="entry name" value="Hcp1-lik_sf"/>
</dbReference>
<dbReference type="RefSeq" id="WP_264485974.1">
    <property type="nucleotide sequence ID" value="NZ_JAPDDT010000002.1"/>
</dbReference>
<dbReference type="SUPFAM" id="SSF141452">
    <property type="entry name" value="Hcp1-like"/>
    <property type="match status" value="1"/>
</dbReference>
<evidence type="ECO:0000256" key="1">
    <source>
        <dbReference type="SAM" id="SignalP"/>
    </source>
</evidence>
<keyword evidence="1" id="KW-0732">Signal</keyword>
<gene>
    <name evidence="2" type="ORF">OKA05_04830</name>
</gene>
<protein>
    <submittedName>
        <fullName evidence="2">Type VI secretion system tube protein Hcp</fullName>
    </submittedName>
</protein>
<reference evidence="2 3" key="1">
    <citation type="submission" date="2022-10" db="EMBL/GenBank/DDBJ databases">
        <title>Luteolibacter arcticus strain CCTCC AB 2014275, whole genome shotgun sequencing project.</title>
        <authorList>
            <person name="Zhao G."/>
            <person name="Shen L."/>
        </authorList>
    </citation>
    <scope>NUCLEOTIDE SEQUENCE [LARGE SCALE GENOMIC DNA]</scope>
    <source>
        <strain evidence="2 3">CCTCC AB 2014275</strain>
    </source>
</reference>
<feature type="signal peptide" evidence="1">
    <location>
        <begin position="1"/>
        <end position="21"/>
    </location>
</feature>
<dbReference type="Gene3D" id="2.30.110.20">
    <property type="entry name" value="Hcp1-like"/>
    <property type="match status" value="1"/>
</dbReference>
<comment type="caution">
    <text evidence="2">The sequence shown here is derived from an EMBL/GenBank/DDBJ whole genome shotgun (WGS) entry which is preliminary data.</text>
</comment>
<dbReference type="InterPro" id="IPR053165">
    <property type="entry name" value="HSI-I_assembly_Hcp1"/>
</dbReference>
<dbReference type="Proteomes" id="UP001320876">
    <property type="component" value="Unassembled WGS sequence"/>
</dbReference>
<dbReference type="Pfam" id="PF05638">
    <property type="entry name" value="T6SS_HCP"/>
    <property type="match status" value="1"/>
</dbReference>
<proteinExistence type="predicted"/>
<dbReference type="PANTHER" id="PTHR36152">
    <property type="entry name" value="CYTOPLASMIC PROTEIN-RELATED"/>
    <property type="match status" value="1"/>
</dbReference>